<protein>
    <recommendedName>
        <fullName evidence="3">IrrE N-terminal-like domain-containing protein</fullName>
    </recommendedName>
</protein>
<evidence type="ECO:0000313" key="2">
    <source>
        <dbReference type="Proteomes" id="UP000000374"/>
    </source>
</evidence>
<evidence type="ECO:0000313" key="1">
    <source>
        <dbReference type="EMBL" id="ABM59882.1"/>
    </source>
</evidence>
<dbReference type="RefSeq" id="WP_011811869.1">
    <property type="nucleotide sequence ID" value="NC_008786.1"/>
</dbReference>
<organism evidence="1 2">
    <name type="scientific">Verminephrobacter eiseniae (strain EF01-2)</name>
    <dbReference type="NCBI Taxonomy" id="391735"/>
    <lineage>
        <taxon>Bacteria</taxon>
        <taxon>Pseudomonadati</taxon>
        <taxon>Pseudomonadota</taxon>
        <taxon>Betaproteobacteria</taxon>
        <taxon>Burkholderiales</taxon>
        <taxon>Comamonadaceae</taxon>
        <taxon>Verminephrobacter</taxon>
    </lineage>
</organism>
<dbReference type="OrthoDB" id="596881at2"/>
<keyword evidence="2" id="KW-1185">Reference proteome</keyword>
<dbReference type="GeneID" id="76462511"/>
<gene>
    <name evidence="1" type="ordered locus">Veis_4177</name>
</gene>
<dbReference type="HOGENOM" id="CLU_052023_0_0_4"/>
<dbReference type="EMBL" id="CP000542">
    <property type="protein sequence ID" value="ABM59882.1"/>
    <property type="molecule type" value="Genomic_DNA"/>
</dbReference>
<proteinExistence type="predicted"/>
<dbReference type="Proteomes" id="UP000000374">
    <property type="component" value="Chromosome"/>
</dbReference>
<dbReference type="STRING" id="391735.Veis_4177"/>
<dbReference type="KEGG" id="vei:Veis_4177"/>
<sequence length="446" mass="49263">MPKLRFTTDWQSTGSGPVEVRETSAFLTLHAGETVVTRNEDLWSKTLRDSVLVSTYPLASWLAASWWRLNWEPLPKQGGRPAADWRMAHEIGAANHGYVWPHVVFASDNEVMQVWATAPQSAQKQSVRYLAECAVSMPLGEFQAGVDEFISAVVRRLAAVGQGDSDLVQLWELVQADRQDAEATRYRQIEAALGYDPDECPQDLIEQALDFNRAMGGRALAELAPLYGKFGPEPSLAALNELREQPGLLGKPAVPDLELAPPRSAAEPPWVRAVAAACTLREAIGVGEGKVRNETLQDLLGLQGDDAVEHPEAGVKRPSGIGVLQAAGRFKFMPRKRHPVSRRFELSRFIADLVQTRDTPQWLTSTDLSTSRQKFQRAFAAEFLCPIDELKEFLDGDYSESCIEDAAEHYDVSEHTVTSLLANHGLIQPPWAHGYGEETLPYALGV</sequence>
<reference evidence="2" key="1">
    <citation type="submission" date="2006-12" db="EMBL/GenBank/DDBJ databases">
        <title>Complete sequence of chromosome 1 of Verminephrobacter eiseniae EF01-2.</title>
        <authorList>
            <person name="Copeland A."/>
            <person name="Lucas S."/>
            <person name="Lapidus A."/>
            <person name="Barry K."/>
            <person name="Detter J.C."/>
            <person name="Glavina del Rio T."/>
            <person name="Dalin E."/>
            <person name="Tice H."/>
            <person name="Pitluck S."/>
            <person name="Chertkov O."/>
            <person name="Brettin T."/>
            <person name="Bruce D."/>
            <person name="Han C."/>
            <person name="Tapia R."/>
            <person name="Gilna P."/>
            <person name="Schmutz J."/>
            <person name="Larimer F."/>
            <person name="Land M."/>
            <person name="Hauser L."/>
            <person name="Kyrpides N."/>
            <person name="Kim E."/>
            <person name="Stahl D."/>
            <person name="Richardson P."/>
        </authorList>
    </citation>
    <scope>NUCLEOTIDE SEQUENCE [LARGE SCALE GENOMIC DNA]</scope>
    <source>
        <strain evidence="2">EF01-2</strain>
    </source>
</reference>
<dbReference type="eggNOG" id="ENOG502ZAC1">
    <property type="taxonomic scope" value="Bacteria"/>
</dbReference>
<name>A1WQH5_VEREI</name>
<evidence type="ECO:0008006" key="3">
    <source>
        <dbReference type="Google" id="ProtNLM"/>
    </source>
</evidence>
<dbReference type="AlphaFoldDB" id="A1WQH5"/>
<accession>A1WQH5</accession>